<comment type="function">
    <text evidence="10">Catalyzes the last two steps in the biosynthesis of 5-methylaminomethyl-2-thiouridine (mnm(5)s(2)U) at the wobble position (U34) in tRNA. Catalyzes the FAD-dependent demodification of cmnm(5)s(2)U34 to nm(5)s(2)U34, followed by the transfer of a methyl group from S-adenosyl-L-methionine to nm(5)s(2)U34, to form mnm(5)s(2)U34.</text>
</comment>
<dbReference type="HAMAP" id="MF_01102">
    <property type="entry name" value="MnmC"/>
    <property type="match status" value="1"/>
</dbReference>
<feature type="domain" description="FAD dependent oxidoreductase" evidence="12">
    <location>
        <begin position="252"/>
        <end position="591"/>
    </location>
</feature>
<dbReference type="Gene3D" id="3.50.50.60">
    <property type="entry name" value="FAD/NAD(P)-binding domain"/>
    <property type="match status" value="1"/>
</dbReference>
<feature type="domain" description="MnmC-like methyltransferase" evidence="13">
    <location>
        <begin position="116"/>
        <end position="237"/>
    </location>
</feature>
<dbReference type="NCBIfam" id="NF002481">
    <property type="entry name" value="PRK01747.1-2"/>
    <property type="match status" value="1"/>
</dbReference>
<dbReference type="InterPro" id="IPR008471">
    <property type="entry name" value="MnmC-like_methylTransf"/>
</dbReference>
<proteinExistence type="inferred from homology"/>
<comment type="caution">
    <text evidence="14">The sequence shown here is derived from an EMBL/GenBank/DDBJ whole genome shotgun (WGS) entry which is preliminary data.</text>
</comment>
<comment type="similarity">
    <text evidence="10">In the N-terminal section; belongs to the methyltransferase superfamily. tRNA (mnm(5)s(2)U34)-methyltransferase family.</text>
</comment>
<reference evidence="14 15" key="1">
    <citation type="submission" date="2024-09" db="EMBL/GenBank/DDBJ databases">
        <authorList>
            <person name="Sun Q."/>
            <person name="Mori K."/>
        </authorList>
    </citation>
    <scope>NUCLEOTIDE SEQUENCE [LARGE SCALE GENOMIC DNA]</scope>
    <source>
        <strain evidence="14 15">ATCC 51285</strain>
    </source>
</reference>
<evidence type="ECO:0000259" key="13">
    <source>
        <dbReference type="Pfam" id="PF05430"/>
    </source>
</evidence>
<dbReference type="Pfam" id="PF05430">
    <property type="entry name" value="Methyltransf_30"/>
    <property type="match status" value="1"/>
</dbReference>
<comment type="cofactor">
    <cofactor evidence="10">
        <name>FAD</name>
        <dbReference type="ChEBI" id="CHEBI:57692"/>
    </cofactor>
</comment>
<keyword evidence="15" id="KW-1185">Reference proteome</keyword>
<evidence type="ECO:0000313" key="15">
    <source>
        <dbReference type="Proteomes" id="UP001589628"/>
    </source>
</evidence>
<dbReference type="EC" id="2.1.1.61" evidence="10"/>
<dbReference type="Proteomes" id="UP001589628">
    <property type="component" value="Unassembled WGS sequence"/>
</dbReference>
<keyword evidence="8 10" id="KW-0560">Oxidoreductase</keyword>
<name>A0ABV5ZE39_9GAMM</name>
<evidence type="ECO:0000313" key="14">
    <source>
        <dbReference type="EMBL" id="MFB9887515.1"/>
    </source>
</evidence>
<keyword evidence="1 10" id="KW-0963">Cytoplasm</keyword>
<evidence type="ECO:0000256" key="1">
    <source>
        <dbReference type="ARBA" id="ARBA00022490"/>
    </source>
</evidence>
<evidence type="ECO:0000256" key="2">
    <source>
        <dbReference type="ARBA" id="ARBA00022603"/>
    </source>
</evidence>
<dbReference type="InterPro" id="IPR029063">
    <property type="entry name" value="SAM-dependent_MTases_sf"/>
</dbReference>
<gene>
    <name evidence="10 14" type="primary">mnmC</name>
    <name evidence="14" type="ORF">ACFFLH_13930</name>
</gene>
<evidence type="ECO:0000256" key="9">
    <source>
        <dbReference type="ARBA" id="ARBA00023268"/>
    </source>
</evidence>
<keyword evidence="2 10" id="KW-0489">Methyltransferase</keyword>
<evidence type="ECO:0000256" key="4">
    <source>
        <dbReference type="ARBA" id="ARBA00022679"/>
    </source>
</evidence>
<comment type="subcellular location">
    <subcellularLocation>
        <location evidence="10">Cytoplasm</location>
    </subcellularLocation>
</comment>
<dbReference type="Gene3D" id="3.30.9.10">
    <property type="entry name" value="D-Amino Acid Oxidase, subunit A, domain 2"/>
    <property type="match status" value="1"/>
</dbReference>
<sequence>MTSATSSALEPAQLNWDEQGRPESALFGDVYFSRANGLAETQYVFLQQNHLHQRWQQADLRHFTIAETGFGTGLNFLCAWQLWRQLAPAEARLHFVSVEKFPLRLADLQQALALWPELAELSAPLLQHYPCNLAGFHRLQFDQGRVTLTLMLGDAIESYQRLDAQVDAWFLDGFAPAKNPQMWQPELFQQLARLSHAHTSFSTFTAAGIVKRGLQAVGFQVEKVPGFGHKRDMLRGHFQAEMQTQTHTPQRALIIGAGIAGASCAHALAQAGWQVEVYEQAPAPAQGASGNPQGVLYLKLPKFVNLSSQLHCQGLLYSRHLLRQHLADEQGQSWQECGVIQLALHEKDRQRQLAALSSGIYPHEFVHAVEAEQASQLAQISLNQDGLYYPLAGWVNPPRFCQRLLQHDRIRCHYNSLISRITFHQGQWHLFQGQQLVAQAPILVVCNASAATAFVPCQSLPLGSIRGQVSYAKVEQLPQPGPVKVICQEGYISPARDNHYCFGASFDRSRSEAEWVEADQQENLARLGRMLPDWYDSCQTLQLQQGRASVRSTTPDHLPLVGELQPGLFLSLGHGSKGLITAPLAAEIITSQLSHAPSPVPRELSEALSPLRYQP</sequence>
<dbReference type="SUPFAM" id="SSF51905">
    <property type="entry name" value="FAD/NAD(P)-binding domain"/>
    <property type="match status" value="1"/>
</dbReference>
<feature type="region of interest" description="Disordered" evidence="11">
    <location>
        <begin position="595"/>
        <end position="615"/>
    </location>
</feature>
<feature type="region of interest" description="tRNA (mnm(5)s(2)U34)-methyltransferase" evidence="10">
    <location>
        <begin position="1"/>
        <end position="239"/>
    </location>
</feature>
<dbReference type="PANTHER" id="PTHR13847">
    <property type="entry name" value="SARCOSINE DEHYDROGENASE-RELATED"/>
    <property type="match status" value="1"/>
</dbReference>
<keyword evidence="5 10" id="KW-0949">S-adenosyl-L-methionine</keyword>
<feature type="region of interest" description="FAD-dependent cmnm(5)s(2)U34 oxidoreductase" evidence="10">
    <location>
        <begin position="255"/>
        <end position="615"/>
    </location>
</feature>
<dbReference type="NCBIfam" id="TIGR03197">
    <property type="entry name" value="MnmC_Cterm"/>
    <property type="match status" value="1"/>
</dbReference>
<dbReference type="Pfam" id="PF01266">
    <property type="entry name" value="DAO"/>
    <property type="match status" value="1"/>
</dbReference>
<organism evidence="14 15">
    <name type="scientific">Balneatrix alpica</name>
    <dbReference type="NCBI Taxonomy" id="75684"/>
    <lineage>
        <taxon>Bacteria</taxon>
        <taxon>Pseudomonadati</taxon>
        <taxon>Pseudomonadota</taxon>
        <taxon>Gammaproteobacteria</taxon>
        <taxon>Oceanospirillales</taxon>
        <taxon>Balneatrichaceae</taxon>
        <taxon>Balneatrix</taxon>
    </lineage>
</organism>
<evidence type="ECO:0000256" key="3">
    <source>
        <dbReference type="ARBA" id="ARBA00022630"/>
    </source>
</evidence>
<dbReference type="InterPro" id="IPR017610">
    <property type="entry name" value="tRNA_S-uridine_synth_MnmC_C"/>
</dbReference>
<keyword evidence="3 10" id="KW-0285">Flavoprotein</keyword>
<protein>
    <recommendedName>
        <fullName evidence="10">tRNA 5-methylaminomethyl-2-thiouridine biosynthesis bifunctional protein MnmC</fullName>
        <shortName evidence="10">tRNA mnm(5)s(2)U biosynthesis bifunctional protein</shortName>
    </recommendedName>
    <domain>
        <recommendedName>
            <fullName evidence="10">tRNA (mnm(5)s(2)U34)-methyltransferase</fullName>
            <ecNumber evidence="10">2.1.1.61</ecNumber>
        </recommendedName>
    </domain>
    <domain>
        <recommendedName>
            <fullName evidence="10">FAD-dependent cmnm(5)s(2)U34 oxidoreductase</fullName>
            <ecNumber evidence="10">1.5.-.-</ecNumber>
        </recommendedName>
    </domain>
</protein>
<dbReference type="PANTHER" id="PTHR13847:SF283">
    <property type="entry name" value="TRNA 5-METHYLAMINOMETHYL-2-THIOURIDINE BIOSYNTHESIS BIFUNCTIONAL PROTEIN MNMC"/>
    <property type="match status" value="1"/>
</dbReference>
<dbReference type="Gene3D" id="3.40.50.150">
    <property type="entry name" value="Vaccinia Virus protein VP39"/>
    <property type="match status" value="1"/>
</dbReference>
<dbReference type="InterPro" id="IPR047785">
    <property type="entry name" value="tRNA_MNMC2"/>
</dbReference>
<evidence type="ECO:0000259" key="12">
    <source>
        <dbReference type="Pfam" id="PF01266"/>
    </source>
</evidence>
<keyword evidence="4 10" id="KW-0808">Transferase</keyword>
<keyword evidence="7 10" id="KW-0274">FAD</keyword>
<dbReference type="InterPro" id="IPR023032">
    <property type="entry name" value="tRNA_MAMT_biosynth_bifunc_MnmC"/>
</dbReference>
<evidence type="ECO:0000256" key="5">
    <source>
        <dbReference type="ARBA" id="ARBA00022691"/>
    </source>
</evidence>
<evidence type="ECO:0000256" key="6">
    <source>
        <dbReference type="ARBA" id="ARBA00022694"/>
    </source>
</evidence>
<dbReference type="EC" id="1.5.-.-" evidence="10"/>
<evidence type="ECO:0000256" key="8">
    <source>
        <dbReference type="ARBA" id="ARBA00023002"/>
    </source>
</evidence>
<dbReference type="EMBL" id="JBHLZN010000005">
    <property type="protein sequence ID" value="MFB9887515.1"/>
    <property type="molecule type" value="Genomic_DNA"/>
</dbReference>
<dbReference type="NCBIfam" id="NF033855">
    <property type="entry name" value="tRNA_MNMC2"/>
    <property type="match status" value="1"/>
</dbReference>
<dbReference type="InterPro" id="IPR006076">
    <property type="entry name" value="FAD-dep_OxRdtase"/>
</dbReference>
<dbReference type="InterPro" id="IPR036188">
    <property type="entry name" value="FAD/NAD-bd_sf"/>
</dbReference>
<keyword evidence="9 10" id="KW-0511">Multifunctional enzyme</keyword>
<dbReference type="RefSeq" id="WP_027312683.1">
    <property type="nucleotide sequence ID" value="NZ_JBHLZN010000005.1"/>
</dbReference>
<keyword evidence="6 10" id="KW-0819">tRNA processing</keyword>
<evidence type="ECO:0000256" key="11">
    <source>
        <dbReference type="SAM" id="MobiDB-lite"/>
    </source>
</evidence>
<evidence type="ECO:0000256" key="7">
    <source>
        <dbReference type="ARBA" id="ARBA00022827"/>
    </source>
</evidence>
<comment type="similarity">
    <text evidence="10">In the C-terminal section; belongs to the DAO family.</text>
</comment>
<accession>A0ABV5ZE39</accession>
<comment type="catalytic activity">
    <reaction evidence="10">
        <text>5-aminomethyl-2-thiouridine(34) in tRNA + S-adenosyl-L-methionine = 5-methylaminomethyl-2-thiouridine(34) in tRNA + S-adenosyl-L-homocysteine + H(+)</text>
        <dbReference type="Rhea" id="RHEA:19569"/>
        <dbReference type="Rhea" id="RHEA-COMP:10195"/>
        <dbReference type="Rhea" id="RHEA-COMP:10197"/>
        <dbReference type="ChEBI" id="CHEBI:15378"/>
        <dbReference type="ChEBI" id="CHEBI:57856"/>
        <dbReference type="ChEBI" id="CHEBI:59789"/>
        <dbReference type="ChEBI" id="CHEBI:74454"/>
        <dbReference type="ChEBI" id="CHEBI:74455"/>
        <dbReference type="EC" id="2.1.1.61"/>
    </reaction>
</comment>
<evidence type="ECO:0000256" key="10">
    <source>
        <dbReference type="HAMAP-Rule" id="MF_01102"/>
    </source>
</evidence>